<dbReference type="AlphaFoldDB" id="A0A4P9WY04"/>
<proteinExistence type="predicted"/>
<evidence type="ECO:0000313" key="3">
    <source>
        <dbReference type="EMBL" id="RKO98361.1"/>
    </source>
</evidence>
<feature type="region of interest" description="Disordered" evidence="2">
    <location>
        <begin position="795"/>
        <end position="857"/>
    </location>
</feature>
<organism evidence="3 4">
    <name type="scientific">Caulochytrium protostelioides</name>
    <dbReference type="NCBI Taxonomy" id="1555241"/>
    <lineage>
        <taxon>Eukaryota</taxon>
        <taxon>Fungi</taxon>
        <taxon>Fungi incertae sedis</taxon>
        <taxon>Chytridiomycota</taxon>
        <taxon>Chytridiomycota incertae sedis</taxon>
        <taxon>Chytridiomycetes</taxon>
        <taxon>Caulochytriales</taxon>
        <taxon>Caulochytriaceae</taxon>
        <taxon>Caulochytrium</taxon>
    </lineage>
</organism>
<feature type="region of interest" description="Disordered" evidence="2">
    <location>
        <begin position="877"/>
        <end position="917"/>
    </location>
</feature>
<dbReference type="SUPFAM" id="SSF48371">
    <property type="entry name" value="ARM repeat"/>
    <property type="match status" value="1"/>
</dbReference>
<dbReference type="Proteomes" id="UP000274922">
    <property type="component" value="Unassembled WGS sequence"/>
</dbReference>
<dbReference type="EMBL" id="ML014468">
    <property type="protein sequence ID" value="RKO98361.1"/>
    <property type="molecule type" value="Genomic_DNA"/>
</dbReference>
<dbReference type="PANTHER" id="PTHR21467">
    <property type="entry name" value="PROTEIN PHOSPHATASE 4 REGULATORY SUBUNIT 4 PPP4R4"/>
    <property type="match status" value="1"/>
</dbReference>
<keyword evidence="4" id="KW-1185">Reference proteome</keyword>
<feature type="region of interest" description="Disordered" evidence="2">
    <location>
        <begin position="651"/>
        <end position="674"/>
    </location>
</feature>
<dbReference type="GO" id="GO:0008287">
    <property type="term" value="C:protein serine/threonine phosphatase complex"/>
    <property type="evidence" value="ECO:0007669"/>
    <property type="project" value="TreeGrafter"/>
</dbReference>
<name>A0A4P9WY04_9FUNG</name>
<evidence type="ECO:0000256" key="2">
    <source>
        <dbReference type="SAM" id="MobiDB-lite"/>
    </source>
</evidence>
<dbReference type="OrthoDB" id="340346at2759"/>
<dbReference type="GO" id="GO:0005829">
    <property type="term" value="C:cytosol"/>
    <property type="evidence" value="ECO:0007669"/>
    <property type="project" value="TreeGrafter"/>
</dbReference>
<evidence type="ECO:0000313" key="4">
    <source>
        <dbReference type="Proteomes" id="UP000274922"/>
    </source>
</evidence>
<evidence type="ECO:0008006" key="5">
    <source>
        <dbReference type="Google" id="ProtNLM"/>
    </source>
</evidence>
<feature type="repeat" description="HEAT" evidence="1">
    <location>
        <begin position="247"/>
        <end position="284"/>
    </location>
</feature>
<dbReference type="STRING" id="1555241.A0A4P9WY04"/>
<feature type="compositionally biased region" description="Low complexity" evidence="2">
    <location>
        <begin position="819"/>
        <end position="836"/>
    </location>
</feature>
<protein>
    <recommendedName>
        <fullName evidence="5">ARM repeat-containing protein</fullName>
    </recommendedName>
</protein>
<dbReference type="InterPro" id="IPR016024">
    <property type="entry name" value="ARM-type_fold"/>
</dbReference>
<dbReference type="InterPro" id="IPR039918">
    <property type="entry name" value="PPP4R4"/>
</dbReference>
<feature type="compositionally biased region" description="Polar residues" evidence="2">
    <location>
        <begin position="799"/>
        <end position="818"/>
    </location>
</feature>
<feature type="compositionally biased region" description="Polar residues" evidence="2">
    <location>
        <begin position="886"/>
        <end position="917"/>
    </location>
</feature>
<dbReference type="PANTHER" id="PTHR21467:SF0">
    <property type="entry name" value="SERINE_THREONINE-PROTEIN PHOSPHATASE 4 REGULATORY SUBUNIT 4"/>
    <property type="match status" value="1"/>
</dbReference>
<evidence type="ECO:0000256" key="1">
    <source>
        <dbReference type="PROSITE-ProRule" id="PRU00103"/>
    </source>
</evidence>
<feature type="compositionally biased region" description="Gly residues" evidence="2">
    <location>
        <begin position="657"/>
        <end position="668"/>
    </location>
</feature>
<accession>A0A4P9WY04</accession>
<feature type="region of interest" description="Disordered" evidence="2">
    <location>
        <begin position="691"/>
        <end position="714"/>
    </location>
</feature>
<dbReference type="GO" id="GO:0019888">
    <property type="term" value="F:protein phosphatase regulator activity"/>
    <property type="evidence" value="ECO:0007669"/>
    <property type="project" value="TreeGrafter"/>
</dbReference>
<sequence length="917" mass="96838">MPSGIDWGEALPSDVDDEKSLDEAKLSKRLLKSDEEINRYVVPEGLSEIDRALYINRNGVPIQRLGLLNSLPRLLADSPIECRSRVLTPMLDEMAIESAEFQIACATVMTETILPTQTTLLGHALIQRLMFAAKPLRVSKQSEVAQAWSAVFLALLAVVSVDVLESQIVPETLAEGGLSQPVHKRVWVCTVLGAVGPRLQAASLKQQLCDKAIQLCQDTDQEVRSAMAAQLRAVATCFLPAAFKETLVPALVELVEDEQDRVATVALGELTLLAEQQPSDWLNTVLIALWVRCTTLPPHGVMTLALARELGRFLWCTHTTLKAPELAHFLDFYHTLATSDLAERRVWAAHNLPAVIAVARVQAAERRFDGVISALLVDMDATVRRKIAACLHEISNMLAPTHAPMLLTALQTLSTDVDASVAEASMSQVTTVLKNLKRCDGFRDGGRGASDMLHTVLRYERVAFKTMMEGRSWRTHAHLIEHIANFGQIFTTTQISDEIVPLMTTLIESNVVMVTKDALIRALVTYLRQVKTLDARERIVAVLVGLKNHRNYQCRLLFMRGLSQILATFSAKFFRLYFLNEYMAMIRDPVPSIRARYARLIPLVRRTLVLPADAAVLKKLLESMSHLLAKEPDRDVCDAVIEAGSSRPVGIDASQASGGGAGASGSAGGALDPAVESQLQREEDALIEADEAPNGAAGPPSRRPLGHASLGTSSSTPGAFGVGAVGGSNGPAATGTSLRAGGVATSRTMGASLAGSSSTGTTAGGTTVKRPIVKPASLVASGSTAAAAAPVHASVTKATGTHSATKTSTASLFTSSRATSMSGSKGTLLSTTSLGSVAPDSHGSLTSTPAASGSLGRAGAVGGASGMGGVSASVVRKKASAGVGVSESSTTAISNGPSSVRSKPLTSTNARATSHRA</sequence>
<reference evidence="4" key="1">
    <citation type="journal article" date="2018" name="Nat. Microbiol.">
        <title>Leveraging single-cell genomics to expand the fungal tree of life.</title>
        <authorList>
            <person name="Ahrendt S.R."/>
            <person name="Quandt C.A."/>
            <person name="Ciobanu D."/>
            <person name="Clum A."/>
            <person name="Salamov A."/>
            <person name="Andreopoulos B."/>
            <person name="Cheng J.F."/>
            <person name="Woyke T."/>
            <person name="Pelin A."/>
            <person name="Henrissat B."/>
            <person name="Reynolds N.K."/>
            <person name="Benny G.L."/>
            <person name="Smith M.E."/>
            <person name="James T.Y."/>
            <person name="Grigoriev I.V."/>
        </authorList>
    </citation>
    <scope>NUCLEOTIDE SEQUENCE [LARGE SCALE GENOMIC DNA]</scope>
    <source>
        <strain evidence="4">ATCC 52028</strain>
    </source>
</reference>
<dbReference type="PROSITE" id="PS50077">
    <property type="entry name" value="HEAT_REPEAT"/>
    <property type="match status" value="1"/>
</dbReference>
<gene>
    <name evidence="3" type="ORF">CXG81DRAFT_28798</name>
</gene>
<dbReference type="Gene3D" id="1.25.10.10">
    <property type="entry name" value="Leucine-rich Repeat Variant"/>
    <property type="match status" value="1"/>
</dbReference>
<dbReference type="InterPro" id="IPR011989">
    <property type="entry name" value="ARM-like"/>
</dbReference>
<dbReference type="InterPro" id="IPR021133">
    <property type="entry name" value="HEAT_type_2"/>
</dbReference>